<dbReference type="AlphaFoldDB" id="X1KQR5"/>
<accession>X1KQR5</accession>
<comment type="caution">
    <text evidence="1">The sequence shown here is derived from an EMBL/GenBank/DDBJ whole genome shotgun (WGS) entry which is preliminary data.</text>
</comment>
<protein>
    <submittedName>
        <fullName evidence="1">Uncharacterized protein</fullName>
    </submittedName>
</protein>
<reference evidence="1" key="1">
    <citation type="journal article" date="2014" name="Front. Microbiol.">
        <title>High frequency of phylogenetically diverse reductive dehalogenase-homologous genes in deep subseafloor sedimentary metagenomes.</title>
        <authorList>
            <person name="Kawai M."/>
            <person name="Futagami T."/>
            <person name="Toyoda A."/>
            <person name="Takaki Y."/>
            <person name="Nishi S."/>
            <person name="Hori S."/>
            <person name="Arai W."/>
            <person name="Tsubouchi T."/>
            <person name="Morono Y."/>
            <person name="Uchiyama I."/>
            <person name="Ito T."/>
            <person name="Fujiyama A."/>
            <person name="Inagaki F."/>
            <person name="Takami H."/>
        </authorList>
    </citation>
    <scope>NUCLEOTIDE SEQUENCE</scope>
    <source>
        <strain evidence="1">Expedition CK06-06</strain>
    </source>
</reference>
<gene>
    <name evidence="1" type="ORF">S06H3_06383</name>
</gene>
<evidence type="ECO:0000313" key="1">
    <source>
        <dbReference type="EMBL" id="GAH92474.1"/>
    </source>
</evidence>
<proteinExistence type="predicted"/>
<dbReference type="EMBL" id="BARV01002476">
    <property type="protein sequence ID" value="GAH92474.1"/>
    <property type="molecule type" value="Genomic_DNA"/>
</dbReference>
<sequence length="137" mass="15542">MKYSGKYGEQRYAAVMRIRIVLVPGPWETTRKLSAYYGVKLGKPTYPLKGDEVVIAIWYYDCDGRGIPRDGIYKLIRTYGKDAKTGLFDRRTLKHMQAGCCPPQLIEELIMTEGGELAERDAAAEEIELHKQGYFGS</sequence>
<organism evidence="1">
    <name type="scientific">marine sediment metagenome</name>
    <dbReference type="NCBI Taxonomy" id="412755"/>
    <lineage>
        <taxon>unclassified sequences</taxon>
        <taxon>metagenomes</taxon>
        <taxon>ecological metagenomes</taxon>
    </lineage>
</organism>
<name>X1KQR5_9ZZZZ</name>